<evidence type="ECO:0000256" key="4">
    <source>
        <dbReference type="ARBA" id="ARBA00022694"/>
    </source>
</evidence>
<keyword evidence="2" id="KW-0808">Transferase</keyword>
<dbReference type="EMBL" id="JAJJMB010014053">
    <property type="protein sequence ID" value="KAI3863143.1"/>
    <property type="molecule type" value="Genomic_DNA"/>
</dbReference>
<organism evidence="8 9">
    <name type="scientific">Papaver atlanticum</name>
    <dbReference type="NCBI Taxonomy" id="357466"/>
    <lineage>
        <taxon>Eukaryota</taxon>
        <taxon>Viridiplantae</taxon>
        <taxon>Streptophyta</taxon>
        <taxon>Embryophyta</taxon>
        <taxon>Tracheophyta</taxon>
        <taxon>Spermatophyta</taxon>
        <taxon>Magnoliopsida</taxon>
        <taxon>Ranunculales</taxon>
        <taxon>Papaveraceae</taxon>
        <taxon>Papaveroideae</taxon>
        <taxon>Papaver</taxon>
    </lineage>
</organism>
<name>A0AAD4X9D2_9MAGN</name>
<protein>
    <recommendedName>
        <fullName evidence="1">tRNA-uridine aminocarboxypropyltransferase</fullName>
        <ecNumber evidence="1">2.5.1.25</ecNumber>
    </recommendedName>
</protein>
<dbReference type="SMART" id="SM01144">
    <property type="entry name" value="DTW"/>
    <property type="match status" value="1"/>
</dbReference>
<dbReference type="InterPro" id="IPR005636">
    <property type="entry name" value="DTW"/>
</dbReference>
<evidence type="ECO:0000256" key="1">
    <source>
        <dbReference type="ARBA" id="ARBA00012386"/>
    </source>
</evidence>
<comment type="catalytic activity">
    <reaction evidence="6">
        <text>a uridine in tRNA + S-adenosyl-L-methionine = a 3-[(3S)-3-amino-3-carboxypropyl]uridine in tRNA + S-methyl-5'-thioadenosine + H(+)</text>
        <dbReference type="Rhea" id="RHEA:62432"/>
        <dbReference type="Rhea" id="RHEA-COMP:13339"/>
        <dbReference type="Rhea" id="RHEA-COMP:16092"/>
        <dbReference type="ChEBI" id="CHEBI:15378"/>
        <dbReference type="ChEBI" id="CHEBI:17509"/>
        <dbReference type="ChEBI" id="CHEBI:59789"/>
        <dbReference type="ChEBI" id="CHEBI:65315"/>
        <dbReference type="ChEBI" id="CHEBI:82930"/>
        <dbReference type="EC" id="2.5.1.25"/>
    </reaction>
</comment>
<dbReference type="Pfam" id="PF03942">
    <property type="entry name" value="DTW"/>
    <property type="match status" value="1"/>
</dbReference>
<reference evidence="8" key="1">
    <citation type="submission" date="2022-04" db="EMBL/GenBank/DDBJ databases">
        <title>A functionally conserved STORR gene fusion in Papaver species that diverged 16.8 million years ago.</title>
        <authorList>
            <person name="Catania T."/>
        </authorList>
    </citation>
    <scope>NUCLEOTIDE SEQUENCE</scope>
    <source>
        <strain evidence="8">S-188037</strain>
    </source>
</reference>
<evidence type="ECO:0000256" key="6">
    <source>
        <dbReference type="ARBA" id="ARBA00048718"/>
    </source>
</evidence>
<dbReference type="GO" id="GO:0016432">
    <property type="term" value="F:tRNA-uridine aminocarboxypropyltransferase activity"/>
    <property type="evidence" value="ECO:0007669"/>
    <property type="project" value="UniProtKB-EC"/>
</dbReference>
<dbReference type="Proteomes" id="UP001202328">
    <property type="component" value="Unassembled WGS sequence"/>
</dbReference>
<evidence type="ECO:0000256" key="3">
    <source>
        <dbReference type="ARBA" id="ARBA00022691"/>
    </source>
</evidence>
<evidence type="ECO:0000256" key="5">
    <source>
        <dbReference type="ARBA" id="ARBA00034489"/>
    </source>
</evidence>
<keyword evidence="9" id="KW-1185">Reference proteome</keyword>
<keyword evidence="3" id="KW-0949">S-adenosyl-L-methionine</keyword>
<dbReference type="GO" id="GO:0008033">
    <property type="term" value="P:tRNA processing"/>
    <property type="evidence" value="ECO:0007669"/>
    <property type="project" value="UniProtKB-KW"/>
</dbReference>
<dbReference type="PANTHER" id="PTHR21392:SF0">
    <property type="entry name" value="TRNA-URIDINE AMINOCARBOXYPROPYLTRANSFERASE 2"/>
    <property type="match status" value="1"/>
</dbReference>
<comment type="caution">
    <text evidence="8">The sequence shown here is derived from an EMBL/GenBank/DDBJ whole genome shotgun (WGS) entry which is preliminary data.</text>
</comment>
<comment type="similarity">
    <text evidence="5">Belongs to the TDD superfamily. DTWD2 family.</text>
</comment>
<gene>
    <name evidence="8" type="ORF">MKW98_015601</name>
</gene>
<evidence type="ECO:0000256" key="2">
    <source>
        <dbReference type="ARBA" id="ARBA00022679"/>
    </source>
</evidence>
<accession>A0AAD4X9D2</accession>
<evidence type="ECO:0000313" key="8">
    <source>
        <dbReference type="EMBL" id="KAI3863143.1"/>
    </source>
</evidence>
<dbReference type="AlphaFoldDB" id="A0AAD4X9D2"/>
<sequence length="302" mass="33971">MDAQPAPKKRPYCSTCSKPARVCLCSRFKTPLLDNSIAVTVLQHSLEKNHPLNSIRIATLGLKNLTVVTVSDVNTEVEFHIRLLKSKLLSEEEKEEEPLIAATVSKNGYTCSVLNQTDSVKPDFDQILASQVGQDAISNGFMVKKLQRKLGNKPNKKLDEEFEEQDEEFEIVVPPGTALLFPSKGSIDVAAVNFEVKHLIVLDGTWQKAKRIYYENPWLQLLPHLRLNLGKLSLYGEVRQQPKEGCLSTIESVVFAMKGLGHDQEGLDALLDVFESMVGDQRRFKDENLNRSQPRPTRGLRF</sequence>
<keyword evidence="4" id="KW-0819">tRNA processing</keyword>
<dbReference type="EC" id="2.5.1.25" evidence="1"/>
<evidence type="ECO:0000313" key="9">
    <source>
        <dbReference type="Proteomes" id="UP001202328"/>
    </source>
</evidence>
<evidence type="ECO:0000259" key="7">
    <source>
        <dbReference type="SMART" id="SM01144"/>
    </source>
</evidence>
<dbReference type="InterPro" id="IPR039262">
    <property type="entry name" value="DTWD2/TAPT"/>
</dbReference>
<feature type="domain" description="DTW" evidence="7">
    <location>
        <begin position="9"/>
        <end position="286"/>
    </location>
</feature>
<dbReference type="PANTHER" id="PTHR21392">
    <property type="entry name" value="TRNA-URIDINE AMINOCARBOXYPROPYLTRANSFERASE 2"/>
    <property type="match status" value="1"/>
</dbReference>
<proteinExistence type="inferred from homology"/>